<comment type="caution">
    <text evidence="2">The sequence shown here is derived from an EMBL/GenBank/DDBJ whole genome shotgun (WGS) entry which is preliminary data.</text>
</comment>
<evidence type="ECO:0000313" key="2">
    <source>
        <dbReference type="EMBL" id="MFC3860105.1"/>
    </source>
</evidence>
<organism evidence="2 3">
    <name type="scientific">Deinococcus antarcticus</name>
    <dbReference type="NCBI Taxonomy" id="1298767"/>
    <lineage>
        <taxon>Bacteria</taxon>
        <taxon>Thermotogati</taxon>
        <taxon>Deinococcota</taxon>
        <taxon>Deinococci</taxon>
        <taxon>Deinococcales</taxon>
        <taxon>Deinococcaceae</taxon>
        <taxon>Deinococcus</taxon>
    </lineage>
</organism>
<dbReference type="Proteomes" id="UP001595748">
    <property type="component" value="Unassembled WGS sequence"/>
</dbReference>
<dbReference type="Gene3D" id="3.30.420.10">
    <property type="entry name" value="Ribonuclease H-like superfamily/Ribonuclease H"/>
    <property type="match status" value="1"/>
</dbReference>
<accession>A0ABV8A4D2</accession>
<evidence type="ECO:0000259" key="1">
    <source>
        <dbReference type="Pfam" id="PF00075"/>
    </source>
</evidence>
<dbReference type="EMBL" id="JBHRZF010000044">
    <property type="protein sequence ID" value="MFC3860105.1"/>
    <property type="molecule type" value="Genomic_DNA"/>
</dbReference>
<keyword evidence="3" id="KW-1185">Reference proteome</keyword>
<evidence type="ECO:0000313" key="3">
    <source>
        <dbReference type="Proteomes" id="UP001595748"/>
    </source>
</evidence>
<dbReference type="InterPro" id="IPR012337">
    <property type="entry name" value="RNaseH-like_sf"/>
</dbReference>
<sequence>MNHAYVDASWQEQPDGGGLGGWGLVLLRPGQLPARFQGLLDSPDNNAAELRAVLEAVRAAPAGEPLTVHTDNQAVIACVARGRGPHLLADATRELLDEAQQRGLRLHARYAPRSGRHMLSAHTLANDARRGSGTGAHLPQTDVLIEQRPAQPEARVSLRRNTADGGTERVIAIVNLDFVSELPPSAQALLAAIGLAQPGEAILVRRASRVARAMWDRPERALRPAVSAQLSAARQEAQIKEVQVEFLGSG</sequence>
<gene>
    <name evidence="2" type="ORF">ACFOPQ_04920</name>
</gene>
<dbReference type="InterPro" id="IPR036397">
    <property type="entry name" value="RNaseH_sf"/>
</dbReference>
<reference evidence="3" key="1">
    <citation type="journal article" date="2019" name="Int. J. Syst. Evol. Microbiol.">
        <title>The Global Catalogue of Microorganisms (GCM) 10K type strain sequencing project: providing services to taxonomists for standard genome sequencing and annotation.</title>
        <authorList>
            <consortium name="The Broad Institute Genomics Platform"/>
            <consortium name="The Broad Institute Genome Sequencing Center for Infectious Disease"/>
            <person name="Wu L."/>
            <person name="Ma J."/>
        </authorList>
    </citation>
    <scope>NUCLEOTIDE SEQUENCE [LARGE SCALE GENOMIC DNA]</scope>
    <source>
        <strain evidence="3">CCTCC AB 2013263</strain>
    </source>
</reference>
<feature type="domain" description="RNase H type-1" evidence="1">
    <location>
        <begin position="4"/>
        <end position="79"/>
    </location>
</feature>
<protein>
    <submittedName>
        <fullName evidence="2">RNase H family protein</fullName>
    </submittedName>
</protein>
<name>A0ABV8A4D2_9DEIO</name>
<dbReference type="RefSeq" id="WP_380076255.1">
    <property type="nucleotide sequence ID" value="NZ_JBHRZF010000044.1"/>
</dbReference>
<dbReference type="Pfam" id="PF00075">
    <property type="entry name" value="RNase_H"/>
    <property type="match status" value="1"/>
</dbReference>
<dbReference type="SUPFAM" id="SSF53098">
    <property type="entry name" value="Ribonuclease H-like"/>
    <property type="match status" value="1"/>
</dbReference>
<proteinExistence type="predicted"/>
<dbReference type="InterPro" id="IPR002156">
    <property type="entry name" value="RNaseH_domain"/>
</dbReference>